<feature type="transmembrane region" description="Helical" evidence="6">
    <location>
        <begin position="94"/>
        <end position="113"/>
    </location>
</feature>
<feature type="transmembrane region" description="Helical" evidence="6">
    <location>
        <begin position="342"/>
        <end position="364"/>
    </location>
</feature>
<organism evidence="8 9">
    <name type="scientific">Paraburkholderia steynii</name>
    <dbReference type="NCBI Taxonomy" id="1245441"/>
    <lineage>
        <taxon>Bacteria</taxon>
        <taxon>Pseudomonadati</taxon>
        <taxon>Pseudomonadota</taxon>
        <taxon>Betaproteobacteria</taxon>
        <taxon>Burkholderiales</taxon>
        <taxon>Burkholderiaceae</taxon>
        <taxon>Paraburkholderia</taxon>
    </lineage>
</organism>
<dbReference type="InterPro" id="IPR020846">
    <property type="entry name" value="MFS_dom"/>
</dbReference>
<evidence type="ECO:0000313" key="8">
    <source>
        <dbReference type="EMBL" id="TCG05532.1"/>
    </source>
</evidence>
<feature type="transmembrane region" description="Helical" evidence="6">
    <location>
        <begin position="152"/>
        <end position="175"/>
    </location>
</feature>
<keyword evidence="4 6" id="KW-1133">Transmembrane helix</keyword>
<evidence type="ECO:0000256" key="2">
    <source>
        <dbReference type="ARBA" id="ARBA00022448"/>
    </source>
</evidence>
<keyword evidence="9" id="KW-1185">Reference proteome</keyword>
<dbReference type="PANTHER" id="PTHR43791:SF36">
    <property type="entry name" value="TRANSPORTER, PUTATIVE (AFU_ORTHOLOGUE AFUA_6G08340)-RELATED"/>
    <property type="match status" value="1"/>
</dbReference>
<feature type="transmembrane region" description="Helical" evidence="6">
    <location>
        <begin position="318"/>
        <end position="336"/>
    </location>
</feature>
<proteinExistence type="predicted"/>
<feature type="transmembrane region" description="Helical" evidence="6">
    <location>
        <begin position="119"/>
        <end position="140"/>
    </location>
</feature>
<dbReference type="PROSITE" id="PS50850">
    <property type="entry name" value="MFS"/>
    <property type="match status" value="1"/>
</dbReference>
<dbReference type="FunFam" id="1.20.1250.20:FF:000018">
    <property type="entry name" value="MFS transporter permease"/>
    <property type="match status" value="1"/>
</dbReference>
<reference evidence="8 9" key="1">
    <citation type="submission" date="2017-02" db="EMBL/GenBank/DDBJ databases">
        <title>Paraburkholderia sophoroidis sp. nov. and Paraburkholderia steynii sp. nov. rhizobial symbionts of the fynbos legume Hypocalyptus sophoroides.</title>
        <authorList>
            <person name="Steenkamp E.T."/>
            <person name="Beukes C.W."/>
            <person name="Van Zyl E."/>
            <person name="Avontuur J."/>
            <person name="Chan W.Y."/>
            <person name="Hassen A."/>
            <person name="Palmer M."/>
            <person name="Mthombeni L."/>
            <person name="Phalane F."/>
            <person name="Sereme K."/>
            <person name="Venter S.N."/>
        </authorList>
    </citation>
    <scope>NUCLEOTIDE SEQUENCE [LARGE SCALE GENOMIC DNA]</scope>
    <source>
        <strain evidence="8 9">HC1.1ba</strain>
    </source>
</reference>
<dbReference type="GO" id="GO:0022857">
    <property type="term" value="F:transmembrane transporter activity"/>
    <property type="evidence" value="ECO:0007669"/>
    <property type="project" value="InterPro"/>
</dbReference>
<dbReference type="InterPro" id="IPR011701">
    <property type="entry name" value="MFS"/>
</dbReference>
<comment type="subcellular location">
    <subcellularLocation>
        <location evidence="1">Membrane</location>
        <topology evidence="1">Multi-pass membrane protein</topology>
    </subcellularLocation>
</comment>
<dbReference type="InterPro" id="IPR036259">
    <property type="entry name" value="MFS_trans_sf"/>
</dbReference>
<dbReference type="PANTHER" id="PTHR43791">
    <property type="entry name" value="PERMEASE-RELATED"/>
    <property type="match status" value="1"/>
</dbReference>
<dbReference type="Pfam" id="PF07690">
    <property type="entry name" value="MFS_1"/>
    <property type="match status" value="1"/>
</dbReference>
<keyword evidence="3 6" id="KW-0812">Transmembrane</keyword>
<feature type="transmembrane region" description="Helical" evidence="6">
    <location>
        <begin position="187"/>
        <end position="209"/>
    </location>
</feature>
<accession>A0A4R0X9A5</accession>
<dbReference type="GO" id="GO:0005886">
    <property type="term" value="C:plasma membrane"/>
    <property type="evidence" value="ECO:0007669"/>
    <property type="project" value="TreeGrafter"/>
</dbReference>
<feature type="transmembrane region" description="Helical" evidence="6">
    <location>
        <begin position="24"/>
        <end position="42"/>
    </location>
</feature>
<evidence type="ECO:0000256" key="4">
    <source>
        <dbReference type="ARBA" id="ARBA00022989"/>
    </source>
</evidence>
<gene>
    <name evidence="8" type="ORF">BZM27_33035</name>
</gene>
<feature type="transmembrane region" description="Helical" evidence="6">
    <location>
        <begin position="62"/>
        <end position="82"/>
    </location>
</feature>
<sequence>MNSVAGVPASNPISSTEAALYRRVTWRILPVLLVCYMLAYLDRSNIGFARLQMLSDLGFSESVYGFGAGVFFLGYALCEVPSNFIMHRFGARRWISRIMITWGTLCALMMFVSTPTMFYGFRLLLGVAEAGLLPGAILYLTYWYPARRRGQIIASFMAAVPFAGAMGGPLSGYIMRQMSGVNGWTGWQWLFLLEGLPTVVIGLFVFFYLDDHVRDAKWLSASEKTILAENVTEDGKTASHTSMWSAVRDMQLWTFCAIYFGILLGLAALSFWLPAIISSIGVKDNFHIGLLSMIPYGTSIVGMVLFGRRADARQERRWHMVSPLVIGAAGFSIIALGGNATFVMVGLTMAAVGVTSSMGLFWALPTAVLRGTAAAGGIGLISSAGIVAGFVSPYMIGTIKGLTHSIAPALFVHSFFLLLSAVLVITRVPARLVNK</sequence>
<evidence type="ECO:0000259" key="7">
    <source>
        <dbReference type="PROSITE" id="PS50850"/>
    </source>
</evidence>
<evidence type="ECO:0000256" key="5">
    <source>
        <dbReference type="ARBA" id="ARBA00023136"/>
    </source>
</evidence>
<feature type="domain" description="Major facilitator superfamily (MFS) profile" evidence="7">
    <location>
        <begin position="28"/>
        <end position="432"/>
    </location>
</feature>
<keyword evidence="5 6" id="KW-0472">Membrane</keyword>
<evidence type="ECO:0000313" key="9">
    <source>
        <dbReference type="Proteomes" id="UP000294200"/>
    </source>
</evidence>
<feature type="transmembrane region" description="Helical" evidence="6">
    <location>
        <begin position="376"/>
        <end position="396"/>
    </location>
</feature>
<dbReference type="Gene3D" id="1.20.1250.20">
    <property type="entry name" value="MFS general substrate transporter like domains"/>
    <property type="match status" value="2"/>
</dbReference>
<evidence type="ECO:0000256" key="3">
    <source>
        <dbReference type="ARBA" id="ARBA00022692"/>
    </source>
</evidence>
<feature type="transmembrane region" description="Helical" evidence="6">
    <location>
        <begin position="286"/>
        <end position="306"/>
    </location>
</feature>
<feature type="transmembrane region" description="Helical" evidence="6">
    <location>
        <begin position="402"/>
        <end position="425"/>
    </location>
</feature>
<evidence type="ECO:0000256" key="6">
    <source>
        <dbReference type="SAM" id="Phobius"/>
    </source>
</evidence>
<keyword evidence="2" id="KW-0813">Transport</keyword>
<dbReference type="AlphaFoldDB" id="A0A4R0X9A5"/>
<dbReference type="SUPFAM" id="SSF103473">
    <property type="entry name" value="MFS general substrate transporter"/>
    <property type="match status" value="1"/>
</dbReference>
<dbReference type="Proteomes" id="UP000294200">
    <property type="component" value="Unassembled WGS sequence"/>
</dbReference>
<dbReference type="CDD" id="cd17319">
    <property type="entry name" value="MFS_ExuT_GudP_like"/>
    <property type="match status" value="1"/>
</dbReference>
<comment type="caution">
    <text evidence="8">The sequence shown here is derived from an EMBL/GenBank/DDBJ whole genome shotgun (WGS) entry which is preliminary data.</text>
</comment>
<protein>
    <submittedName>
        <fullName evidence="8">MFS transporter</fullName>
    </submittedName>
</protein>
<name>A0A4R0X9A5_9BURK</name>
<feature type="transmembrane region" description="Helical" evidence="6">
    <location>
        <begin position="252"/>
        <end position="274"/>
    </location>
</feature>
<dbReference type="EMBL" id="MWML01000161">
    <property type="protein sequence ID" value="TCG05532.1"/>
    <property type="molecule type" value="Genomic_DNA"/>
</dbReference>
<evidence type="ECO:0000256" key="1">
    <source>
        <dbReference type="ARBA" id="ARBA00004141"/>
    </source>
</evidence>